<dbReference type="PANTHER" id="PTHR35901">
    <property type="entry name" value="RIBONUCLEASE VAPC3"/>
    <property type="match status" value="1"/>
</dbReference>
<dbReference type="Proteomes" id="UP000253529">
    <property type="component" value="Unassembled WGS sequence"/>
</dbReference>
<evidence type="ECO:0000313" key="9">
    <source>
        <dbReference type="Proteomes" id="UP000253529"/>
    </source>
</evidence>
<dbReference type="Gene3D" id="3.40.50.1010">
    <property type="entry name" value="5'-nuclease"/>
    <property type="match status" value="1"/>
</dbReference>
<feature type="binding site" evidence="6">
    <location>
        <position position="99"/>
    </location>
    <ligand>
        <name>Mg(2+)</name>
        <dbReference type="ChEBI" id="CHEBI:18420"/>
    </ligand>
</feature>
<reference evidence="8 9" key="1">
    <citation type="submission" date="2018-06" db="EMBL/GenBank/DDBJ databases">
        <title>Genomic Encyclopedia of Type Strains, Phase IV (KMG-IV): sequencing the most valuable type-strain genomes for metagenomic binning, comparative biology and taxonomic classification.</title>
        <authorList>
            <person name="Goeker M."/>
        </authorList>
    </citation>
    <scope>NUCLEOTIDE SEQUENCE [LARGE SCALE GENOMIC DNA]</scope>
    <source>
        <strain evidence="8 9">DSM 24875</strain>
    </source>
</reference>
<keyword evidence="6" id="KW-0800">Toxin</keyword>
<dbReference type="CDD" id="cd09873">
    <property type="entry name" value="PIN_Pae0151-like"/>
    <property type="match status" value="1"/>
</dbReference>
<dbReference type="InterPro" id="IPR002716">
    <property type="entry name" value="PIN_dom"/>
</dbReference>
<protein>
    <recommendedName>
        <fullName evidence="6">Ribonuclease VapC</fullName>
        <shortName evidence="6">RNase VapC</shortName>
        <ecNumber evidence="6">3.1.-.-</ecNumber>
    </recommendedName>
    <alternativeName>
        <fullName evidence="6">Toxin VapC</fullName>
    </alternativeName>
</protein>
<evidence type="ECO:0000256" key="3">
    <source>
        <dbReference type="ARBA" id="ARBA00022723"/>
    </source>
</evidence>
<keyword evidence="3 6" id="KW-0479">Metal-binding</keyword>
<keyword evidence="1 6" id="KW-1277">Toxin-antitoxin system</keyword>
<dbReference type="GO" id="GO:0016787">
    <property type="term" value="F:hydrolase activity"/>
    <property type="evidence" value="ECO:0007669"/>
    <property type="project" value="UniProtKB-KW"/>
</dbReference>
<organism evidence="8 9">
    <name type="scientific">Roseiarcus fermentans</name>
    <dbReference type="NCBI Taxonomy" id="1473586"/>
    <lineage>
        <taxon>Bacteria</taxon>
        <taxon>Pseudomonadati</taxon>
        <taxon>Pseudomonadota</taxon>
        <taxon>Alphaproteobacteria</taxon>
        <taxon>Hyphomicrobiales</taxon>
        <taxon>Roseiarcaceae</taxon>
        <taxon>Roseiarcus</taxon>
    </lineage>
</organism>
<dbReference type="SUPFAM" id="SSF88723">
    <property type="entry name" value="PIN domain-like"/>
    <property type="match status" value="1"/>
</dbReference>
<keyword evidence="9" id="KW-1185">Reference proteome</keyword>
<feature type="binding site" evidence="6">
    <location>
        <position position="6"/>
    </location>
    <ligand>
        <name>Mg(2+)</name>
        <dbReference type="ChEBI" id="CHEBI:18420"/>
    </ligand>
</feature>
<dbReference type="EMBL" id="QNRK01000009">
    <property type="protein sequence ID" value="RBP14271.1"/>
    <property type="molecule type" value="Genomic_DNA"/>
</dbReference>
<dbReference type="InterPro" id="IPR029060">
    <property type="entry name" value="PIN-like_dom_sf"/>
</dbReference>
<feature type="domain" description="PIN" evidence="7">
    <location>
        <begin position="3"/>
        <end position="124"/>
    </location>
</feature>
<dbReference type="GO" id="GO:0090729">
    <property type="term" value="F:toxin activity"/>
    <property type="evidence" value="ECO:0007669"/>
    <property type="project" value="UniProtKB-KW"/>
</dbReference>
<evidence type="ECO:0000313" key="8">
    <source>
        <dbReference type="EMBL" id="RBP14271.1"/>
    </source>
</evidence>
<dbReference type="GO" id="GO:0000287">
    <property type="term" value="F:magnesium ion binding"/>
    <property type="evidence" value="ECO:0007669"/>
    <property type="project" value="UniProtKB-UniRule"/>
</dbReference>
<comment type="similarity">
    <text evidence="6">Belongs to the PINc/VapC protein family.</text>
</comment>
<dbReference type="PANTHER" id="PTHR35901:SF1">
    <property type="entry name" value="EXONUCLEASE VAPC9"/>
    <property type="match status" value="1"/>
</dbReference>
<dbReference type="OrthoDB" id="9798446at2"/>
<gene>
    <name evidence="6" type="primary">vapC</name>
    <name evidence="8" type="ORF">DFR50_10924</name>
</gene>
<evidence type="ECO:0000256" key="6">
    <source>
        <dbReference type="HAMAP-Rule" id="MF_00265"/>
    </source>
</evidence>
<evidence type="ECO:0000256" key="1">
    <source>
        <dbReference type="ARBA" id="ARBA00022649"/>
    </source>
</evidence>
<evidence type="ECO:0000256" key="5">
    <source>
        <dbReference type="ARBA" id="ARBA00022842"/>
    </source>
</evidence>
<evidence type="ECO:0000256" key="2">
    <source>
        <dbReference type="ARBA" id="ARBA00022722"/>
    </source>
</evidence>
<keyword evidence="2 6" id="KW-0540">Nuclease</keyword>
<evidence type="ECO:0000256" key="4">
    <source>
        <dbReference type="ARBA" id="ARBA00022801"/>
    </source>
</evidence>
<proteinExistence type="inferred from homology"/>
<comment type="cofactor">
    <cofactor evidence="6">
        <name>Mg(2+)</name>
        <dbReference type="ChEBI" id="CHEBI:18420"/>
    </cofactor>
</comment>
<dbReference type="InterPro" id="IPR022907">
    <property type="entry name" value="VapC_family"/>
</dbReference>
<evidence type="ECO:0000259" key="7">
    <source>
        <dbReference type="Pfam" id="PF01850"/>
    </source>
</evidence>
<keyword evidence="4 6" id="KW-0378">Hydrolase</keyword>
<keyword evidence="5 6" id="KW-0460">Magnesium</keyword>
<dbReference type="Pfam" id="PF01850">
    <property type="entry name" value="PIN"/>
    <property type="match status" value="1"/>
</dbReference>
<dbReference type="RefSeq" id="WP_113888964.1">
    <property type="nucleotide sequence ID" value="NZ_QNRK01000009.1"/>
</dbReference>
<sequence length="137" mass="14531">MAYVLDASFAASWFLPDEASEATDKLLSKVIENRPVVPGLFRHELLNVLLTAERRGRVTAADVDGALATVSTLPISVSAAADDRAVLRLARAHALTAYDATYLALALAERLPLATLDKRLAKAALGENVALLGPVKP</sequence>
<comment type="caution">
    <text evidence="8">The sequence shown here is derived from an EMBL/GenBank/DDBJ whole genome shotgun (WGS) entry which is preliminary data.</text>
</comment>
<name>A0A366FI54_9HYPH</name>
<dbReference type="InterPro" id="IPR044153">
    <property type="entry name" value="PIN_Pae0151-like"/>
</dbReference>
<dbReference type="HAMAP" id="MF_00265">
    <property type="entry name" value="VapC_Nob1"/>
    <property type="match status" value="1"/>
</dbReference>
<accession>A0A366FI54</accession>
<dbReference type="EC" id="3.1.-.-" evidence="6"/>
<dbReference type="InterPro" id="IPR051619">
    <property type="entry name" value="TypeII_TA_RNase_PINc/VapC"/>
</dbReference>
<dbReference type="GO" id="GO:0004540">
    <property type="term" value="F:RNA nuclease activity"/>
    <property type="evidence" value="ECO:0007669"/>
    <property type="project" value="InterPro"/>
</dbReference>
<comment type="function">
    <text evidence="6">Toxic component of a toxin-antitoxin (TA) system. An RNase.</text>
</comment>
<dbReference type="AlphaFoldDB" id="A0A366FI54"/>